<gene>
    <name evidence="8" type="ORF">PDIGIT_LOCUS3289</name>
</gene>
<dbReference type="InterPro" id="IPR049326">
    <property type="entry name" value="Rhodopsin_dom_fungi"/>
</dbReference>
<evidence type="ECO:0000256" key="3">
    <source>
        <dbReference type="ARBA" id="ARBA00022989"/>
    </source>
</evidence>
<feature type="transmembrane region" description="Helical" evidence="6">
    <location>
        <begin position="276"/>
        <end position="299"/>
    </location>
</feature>
<dbReference type="EMBL" id="CAOQHR010000002">
    <property type="protein sequence ID" value="CAI6312954.1"/>
    <property type="molecule type" value="Genomic_DNA"/>
</dbReference>
<comment type="caution">
    <text evidence="8">The sequence shown here is derived from an EMBL/GenBank/DDBJ whole genome shotgun (WGS) entry which is preliminary data.</text>
</comment>
<keyword evidence="2 6" id="KW-0812">Transmembrane</keyword>
<dbReference type="Pfam" id="PF20684">
    <property type="entry name" value="Fung_rhodopsin"/>
    <property type="match status" value="1"/>
</dbReference>
<organism evidence="8 9">
    <name type="scientific">Periconia digitata</name>
    <dbReference type="NCBI Taxonomy" id="1303443"/>
    <lineage>
        <taxon>Eukaryota</taxon>
        <taxon>Fungi</taxon>
        <taxon>Dikarya</taxon>
        <taxon>Ascomycota</taxon>
        <taxon>Pezizomycotina</taxon>
        <taxon>Dothideomycetes</taxon>
        <taxon>Pleosporomycetidae</taxon>
        <taxon>Pleosporales</taxon>
        <taxon>Massarineae</taxon>
        <taxon>Periconiaceae</taxon>
        <taxon>Periconia</taxon>
    </lineage>
</organism>
<keyword evidence="4 6" id="KW-0472">Membrane</keyword>
<dbReference type="PANTHER" id="PTHR33048:SF157">
    <property type="entry name" value="INTEGRAL MEMBRANE PROTEIN"/>
    <property type="match status" value="1"/>
</dbReference>
<name>A0A9W4U8D2_9PLEO</name>
<dbReference type="AlphaFoldDB" id="A0A9W4U8D2"/>
<reference evidence="8" key="1">
    <citation type="submission" date="2023-01" db="EMBL/GenBank/DDBJ databases">
        <authorList>
            <person name="Van Ghelder C."/>
            <person name="Rancurel C."/>
        </authorList>
    </citation>
    <scope>NUCLEOTIDE SEQUENCE</scope>
    <source>
        <strain evidence="8">CNCM I-4278</strain>
    </source>
</reference>
<dbReference type="PANTHER" id="PTHR33048">
    <property type="entry name" value="PTH11-LIKE INTEGRAL MEMBRANE PROTEIN (AFU_ORTHOLOGUE AFUA_5G11245)"/>
    <property type="match status" value="1"/>
</dbReference>
<dbReference type="Proteomes" id="UP001152607">
    <property type="component" value="Unassembled WGS sequence"/>
</dbReference>
<feature type="transmembrane region" description="Helical" evidence="6">
    <location>
        <begin position="231"/>
        <end position="256"/>
    </location>
</feature>
<evidence type="ECO:0000256" key="2">
    <source>
        <dbReference type="ARBA" id="ARBA00022692"/>
    </source>
</evidence>
<evidence type="ECO:0000313" key="9">
    <source>
        <dbReference type="Proteomes" id="UP001152607"/>
    </source>
</evidence>
<evidence type="ECO:0000256" key="6">
    <source>
        <dbReference type="SAM" id="Phobius"/>
    </source>
</evidence>
<feature type="transmembrane region" description="Helical" evidence="6">
    <location>
        <begin position="196"/>
        <end position="219"/>
    </location>
</feature>
<protein>
    <recommendedName>
        <fullName evidence="7">Rhodopsin domain-containing protein</fullName>
    </recommendedName>
</protein>
<evidence type="ECO:0000256" key="5">
    <source>
        <dbReference type="ARBA" id="ARBA00038359"/>
    </source>
</evidence>
<keyword evidence="9" id="KW-1185">Reference proteome</keyword>
<feature type="transmembrane region" description="Helical" evidence="6">
    <location>
        <begin position="111"/>
        <end position="132"/>
    </location>
</feature>
<dbReference type="InterPro" id="IPR052337">
    <property type="entry name" value="SAT4-like"/>
</dbReference>
<sequence length="353" mass="39213">MKMLMKTPDAAAFIGITTTLTAASLVVVALRFYNRLRVKQAIFIDDWLMVPCIVMIIGLLAIVGHGVATQALGYPSPLMQLQTQGLKPRGSDRSAIAQIVDLLSLTAKLEYSFICIVVPLLGLIKISVLAFYRRLFVIEKSNARDARNLIVTISMVFVALWAITFDLAFIWMCKGDFNAAFGPPAEVAEKCIDAPLLAYIFSISDFITDALIILIPIPFVWKLQLSVQKKLAVTSIFLLGIFASIASLIRLIWSVWSREVGFDPSLDGELITTSLLFWFVVEANVGIIAACLPAVRGLFTNERFGIFFSGIRSKWSSYTDSKSPNSKEYEQFDSETDSHSYALKEIWIRDSAV</sequence>
<evidence type="ECO:0000259" key="7">
    <source>
        <dbReference type="Pfam" id="PF20684"/>
    </source>
</evidence>
<dbReference type="GO" id="GO:0016020">
    <property type="term" value="C:membrane"/>
    <property type="evidence" value="ECO:0007669"/>
    <property type="project" value="UniProtKB-SubCell"/>
</dbReference>
<evidence type="ECO:0000313" key="8">
    <source>
        <dbReference type="EMBL" id="CAI6312954.1"/>
    </source>
</evidence>
<proteinExistence type="inferred from homology"/>
<evidence type="ECO:0000256" key="4">
    <source>
        <dbReference type="ARBA" id="ARBA00023136"/>
    </source>
</evidence>
<feature type="transmembrane region" description="Helical" evidence="6">
    <location>
        <begin position="153"/>
        <end position="172"/>
    </location>
</feature>
<feature type="transmembrane region" description="Helical" evidence="6">
    <location>
        <begin position="46"/>
        <end position="68"/>
    </location>
</feature>
<keyword evidence="3 6" id="KW-1133">Transmembrane helix</keyword>
<dbReference type="OrthoDB" id="5393606at2759"/>
<feature type="transmembrane region" description="Helical" evidence="6">
    <location>
        <begin position="12"/>
        <end position="34"/>
    </location>
</feature>
<evidence type="ECO:0000256" key="1">
    <source>
        <dbReference type="ARBA" id="ARBA00004141"/>
    </source>
</evidence>
<accession>A0A9W4U8D2</accession>
<comment type="similarity">
    <text evidence="5">Belongs to the SAT4 family.</text>
</comment>
<comment type="subcellular location">
    <subcellularLocation>
        <location evidence="1">Membrane</location>
        <topology evidence="1">Multi-pass membrane protein</topology>
    </subcellularLocation>
</comment>
<feature type="domain" description="Rhodopsin" evidence="7">
    <location>
        <begin position="30"/>
        <end position="300"/>
    </location>
</feature>